<dbReference type="AlphaFoldDB" id="A0ABC8RM83"/>
<reference evidence="2 3" key="1">
    <citation type="submission" date="2024-02" db="EMBL/GenBank/DDBJ databases">
        <authorList>
            <person name="Vignale AGUSTIN F."/>
            <person name="Sosa J E."/>
            <person name="Modenutti C."/>
        </authorList>
    </citation>
    <scope>NUCLEOTIDE SEQUENCE [LARGE SCALE GENOMIC DNA]</scope>
</reference>
<evidence type="ECO:0000256" key="1">
    <source>
        <dbReference type="SAM" id="Phobius"/>
    </source>
</evidence>
<evidence type="ECO:0000313" key="3">
    <source>
        <dbReference type="Proteomes" id="UP001642360"/>
    </source>
</evidence>
<feature type="transmembrane region" description="Helical" evidence="1">
    <location>
        <begin position="23"/>
        <end position="44"/>
    </location>
</feature>
<accession>A0ABC8RM83</accession>
<keyword evidence="1" id="KW-0812">Transmembrane</keyword>
<organism evidence="2 3">
    <name type="scientific">Ilex paraguariensis</name>
    <name type="common">yerba mate</name>
    <dbReference type="NCBI Taxonomy" id="185542"/>
    <lineage>
        <taxon>Eukaryota</taxon>
        <taxon>Viridiplantae</taxon>
        <taxon>Streptophyta</taxon>
        <taxon>Embryophyta</taxon>
        <taxon>Tracheophyta</taxon>
        <taxon>Spermatophyta</taxon>
        <taxon>Magnoliopsida</taxon>
        <taxon>eudicotyledons</taxon>
        <taxon>Gunneridae</taxon>
        <taxon>Pentapetalae</taxon>
        <taxon>asterids</taxon>
        <taxon>campanulids</taxon>
        <taxon>Aquifoliales</taxon>
        <taxon>Aquifoliaceae</taxon>
        <taxon>Ilex</taxon>
    </lineage>
</organism>
<feature type="non-terminal residue" evidence="2">
    <location>
        <position position="1"/>
    </location>
</feature>
<gene>
    <name evidence="2" type="ORF">ILEXP_LOCUS13938</name>
</gene>
<proteinExistence type="predicted"/>
<dbReference type="EMBL" id="CAUOFW020001536">
    <property type="protein sequence ID" value="CAK9146101.1"/>
    <property type="molecule type" value="Genomic_DNA"/>
</dbReference>
<name>A0ABC8RM83_9AQUA</name>
<evidence type="ECO:0000313" key="2">
    <source>
        <dbReference type="EMBL" id="CAK9146101.1"/>
    </source>
</evidence>
<sequence length="64" mass="7183">DVGSEIGWRKGDEGRWFVTLVELVTWLEAIGWACWLAGGGIVALRKMKGRESGGTIYKFNVIWI</sequence>
<keyword evidence="1" id="KW-0472">Membrane</keyword>
<comment type="caution">
    <text evidence="2">The sequence shown here is derived from an EMBL/GenBank/DDBJ whole genome shotgun (WGS) entry which is preliminary data.</text>
</comment>
<dbReference type="Proteomes" id="UP001642360">
    <property type="component" value="Unassembled WGS sequence"/>
</dbReference>
<keyword evidence="1" id="KW-1133">Transmembrane helix</keyword>
<keyword evidence="3" id="KW-1185">Reference proteome</keyword>
<protein>
    <submittedName>
        <fullName evidence="2">Uncharacterized protein</fullName>
    </submittedName>
</protein>